<name>A0ACC7P6B0_9BACL</name>
<organism evidence="1 2">
    <name type="scientific">Paenibacillus mesotrionivorans</name>
    <dbReference type="NCBI Taxonomy" id="3160968"/>
    <lineage>
        <taxon>Bacteria</taxon>
        <taxon>Bacillati</taxon>
        <taxon>Bacillota</taxon>
        <taxon>Bacilli</taxon>
        <taxon>Bacillales</taxon>
        <taxon>Paenibacillaceae</taxon>
        <taxon>Paenibacillus</taxon>
    </lineage>
</organism>
<dbReference type="Proteomes" id="UP001631969">
    <property type="component" value="Unassembled WGS sequence"/>
</dbReference>
<reference evidence="1" key="1">
    <citation type="submission" date="2024-12" db="EMBL/GenBank/DDBJ databases">
        <authorList>
            <person name="Wu N."/>
        </authorList>
    </citation>
    <scope>NUCLEOTIDE SEQUENCE</scope>
    <source>
        <strain evidence="1">P15</strain>
    </source>
</reference>
<proteinExistence type="predicted"/>
<accession>A0ACC7P6B0</accession>
<protein>
    <submittedName>
        <fullName evidence="1">Helix-turn-helix domain-containing protein</fullName>
    </submittedName>
</protein>
<dbReference type="EMBL" id="JBJURJ010000016">
    <property type="protein sequence ID" value="MFM9331139.1"/>
    <property type="molecule type" value="Genomic_DNA"/>
</dbReference>
<evidence type="ECO:0000313" key="2">
    <source>
        <dbReference type="Proteomes" id="UP001631969"/>
    </source>
</evidence>
<sequence length="282" mass="32589">MRAFHENRQYRTNLRFQSFVTRNIHFLAHWHQEVELVYVKEGAIWMGINREVRRLEQGDFAFCASGDIHFYDSKEEPSALLIQIFHPGLIGLPGGWPQDVRLVSPFLTRSSGARSPEDYCTLAPSIESFMNRAQEEWQQAGPCHEQIITGILHEMCGYAVRHMELEPADEGNAKRRVANMRVMQRVLDFLEQGYAGDITMEQAAQAAQMSPFYFSRFFRGMTGMSFPAYLNSIRVSRAEELIRNTNRTMLDIALECGFSNVRTFNRVFRQFHGIPPTRLRQG</sequence>
<gene>
    <name evidence="1" type="ORF">ACI1P1_22855</name>
</gene>
<comment type="caution">
    <text evidence="1">The sequence shown here is derived from an EMBL/GenBank/DDBJ whole genome shotgun (WGS) entry which is preliminary data.</text>
</comment>
<evidence type="ECO:0000313" key="1">
    <source>
        <dbReference type="EMBL" id="MFM9331139.1"/>
    </source>
</evidence>
<keyword evidence="2" id="KW-1185">Reference proteome</keyword>